<dbReference type="PANTHER" id="PTHR39332">
    <property type="entry name" value="BLL4707 PROTEIN"/>
    <property type="match status" value="1"/>
</dbReference>
<reference evidence="3" key="1">
    <citation type="submission" date="2017-06" db="EMBL/GenBank/DDBJ databases">
        <authorList>
            <person name="Varghese N."/>
            <person name="Submissions S."/>
        </authorList>
    </citation>
    <scope>NUCLEOTIDE SEQUENCE [LARGE SCALE GENOMIC DNA]</scope>
    <source>
        <strain evidence="3">DSM 26170</strain>
    </source>
</reference>
<organism evidence="2 3">
    <name type="scientific">Paracoccus sediminis</name>
    <dbReference type="NCBI Taxonomy" id="1214787"/>
    <lineage>
        <taxon>Bacteria</taxon>
        <taxon>Pseudomonadati</taxon>
        <taxon>Pseudomonadota</taxon>
        <taxon>Alphaproteobacteria</taxon>
        <taxon>Rhodobacterales</taxon>
        <taxon>Paracoccaceae</taxon>
        <taxon>Paracoccus</taxon>
    </lineage>
</organism>
<evidence type="ECO:0000256" key="1">
    <source>
        <dbReference type="SAM" id="SignalP"/>
    </source>
</evidence>
<dbReference type="Proteomes" id="UP000198409">
    <property type="component" value="Unassembled WGS sequence"/>
</dbReference>
<dbReference type="CDD" id="cd07821">
    <property type="entry name" value="PYR_PYL_RCAR_like"/>
    <property type="match status" value="1"/>
</dbReference>
<protein>
    <submittedName>
        <fullName evidence="2">Polyketide cyclase / dehydrase and lipid transport</fullName>
    </submittedName>
</protein>
<name>A0A238VH91_9RHOB</name>
<evidence type="ECO:0000313" key="3">
    <source>
        <dbReference type="Proteomes" id="UP000198409"/>
    </source>
</evidence>
<dbReference type="PANTHER" id="PTHR39332:SF7">
    <property type="entry name" value="SRPBCC FAMILY PROTEIN"/>
    <property type="match status" value="1"/>
</dbReference>
<dbReference type="InterPro" id="IPR023393">
    <property type="entry name" value="START-like_dom_sf"/>
</dbReference>
<dbReference type="AlphaFoldDB" id="A0A238VH91"/>
<sequence>MMHKTLGLAVAAMLALAPGAYAHGPSRLKTERSVVLDATPDEVWQVIGKFDDMTWHPAVASTEITPAGAPADTPEESTRILHLKSDNGDPTITERLMTIDPAKRQYKYMITDVAVEVLPVTNYSSTLQVKDKDGRAEVVWKGGFYRGYPNNDPPADQNDDAAMAAVDGIYQAGIDALAERFGKAE</sequence>
<accession>A0A238VH91</accession>
<dbReference type="Pfam" id="PF10604">
    <property type="entry name" value="Polyketide_cyc2"/>
    <property type="match status" value="1"/>
</dbReference>
<feature type="signal peptide" evidence="1">
    <location>
        <begin position="1"/>
        <end position="22"/>
    </location>
</feature>
<dbReference type="SUPFAM" id="SSF55961">
    <property type="entry name" value="Bet v1-like"/>
    <property type="match status" value="1"/>
</dbReference>
<keyword evidence="1" id="KW-0732">Signal</keyword>
<gene>
    <name evidence="2" type="ORF">SAMN06265378_102229</name>
</gene>
<dbReference type="Gene3D" id="3.30.530.20">
    <property type="match status" value="1"/>
</dbReference>
<proteinExistence type="predicted"/>
<dbReference type="InterPro" id="IPR019587">
    <property type="entry name" value="Polyketide_cyclase/dehydratase"/>
</dbReference>
<feature type="chain" id="PRO_5012760044" evidence="1">
    <location>
        <begin position="23"/>
        <end position="185"/>
    </location>
</feature>
<evidence type="ECO:0000313" key="2">
    <source>
        <dbReference type="EMBL" id="SNR33760.1"/>
    </source>
</evidence>
<dbReference type="EMBL" id="FZNM01000002">
    <property type="protein sequence ID" value="SNR33760.1"/>
    <property type="molecule type" value="Genomic_DNA"/>
</dbReference>